<dbReference type="EMBL" id="JBHMCA010000084">
    <property type="protein sequence ID" value="MFB9450888.1"/>
    <property type="molecule type" value="Genomic_DNA"/>
</dbReference>
<gene>
    <name evidence="2" type="ORF">ACFFTR_48130</name>
</gene>
<evidence type="ECO:0000259" key="1">
    <source>
        <dbReference type="PROSITE" id="PS50943"/>
    </source>
</evidence>
<dbReference type="SUPFAM" id="SSF47413">
    <property type="entry name" value="lambda repressor-like DNA-binding domains"/>
    <property type="match status" value="1"/>
</dbReference>
<sequence length="404" mass="42873">MSEAGFAALLRACRARSGLSQELLAARAELSVRNLRDLERGRVTRPRRDTLIRLANALGLSGDDRAAFLRPVLATPGPVDRPAQLPAASRVFVGRRPELGRLDALAAEASALVCVTGLGGVGKSALVLHWARRVQQRFVNGVLYADLCGFGERAAARPSAVLTAFLQALGVREGELPHGIDALAAAYRSAVADRPIAVLLDNARDAEQVRPLLPGGAATVVVTSRDRLPELTALYDAAAIRLEPLPTGDAVALLDATIGPRPDTDRRSIERIAVRCGRLPLALRIAAAKLCQPGGPTVRELAARLEGSGRLDVLRIGNDPRLALRPVFDASYRALDPPAQRLLLWLARHQGPRALAGPAGGSAEGDLLDQLLQAHLVEARDGGFALPDLLREYADELASPARAA</sequence>
<dbReference type="Proteomes" id="UP001589608">
    <property type="component" value="Unassembled WGS sequence"/>
</dbReference>
<dbReference type="Gene3D" id="1.10.260.40">
    <property type="entry name" value="lambda repressor-like DNA-binding domains"/>
    <property type="match status" value="1"/>
</dbReference>
<dbReference type="CDD" id="cd00093">
    <property type="entry name" value="HTH_XRE"/>
    <property type="match status" value="1"/>
</dbReference>
<protein>
    <submittedName>
        <fullName evidence="2">Helix-turn-helix domain-containing protein</fullName>
    </submittedName>
</protein>
<dbReference type="Gene3D" id="3.40.50.300">
    <property type="entry name" value="P-loop containing nucleotide triphosphate hydrolases"/>
    <property type="match status" value="1"/>
</dbReference>
<keyword evidence="3" id="KW-1185">Reference proteome</keyword>
<dbReference type="InterPro" id="IPR001387">
    <property type="entry name" value="Cro/C1-type_HTH"/>
</dbReference>
<dbReference type="PRINTS" id="PR00364">
    <property type="entry name" value="DISEASERSIST"/>
</dbReference>
<accession>A0ABV5MQS7</accession>
<dbReference type="InterPro" id="IPR010982">
    <property type="entry name" value="Lambda_DNA-bd_dom_sf"/>
</dbReference>
<dbReference type="RefSeq" id="WP_223100266.1">
    <property type="nucleotide sequence ID" value="NZ_CP061913.1"/>
</dbReference>
<dbReference type="SMART" id="SM00530">
    <property type="entry name" value="HTH_XRE"/>
    <property type="match status" value="1"/>
</dbReference>
<proteinExistence type="predicted"/>
<evidence type="ECO:0000313" key="3">
    <source>
        <dbReference type="Proteomes" id="UP001589608"/>
    </source>
</evidence>
<name>A0ABV5MQS7_9ACTN</name>
<reference evidence="2 3" key="1">
    <citation type="submission" date="2024-09" db="EMBL/GenBank/DDBJ databases">
        <authorList>
            <person name="Sun Q."/>
            <person name="Mori K."/>
        </authorList>
    </citation>
    <scope>NUCLEOTIDE SEQUENCE [LARGE SCALE GENOMIC DNA]</scope>
    <source>
        <strain evidence="2 3">JCM 3307</strain>
    </source>
</reference>
<dbReference type="PROSITE" id="PS50943">
    <property type="entry name" value="HTH_CROC1"/>
    <property type="match status" value="1"/>
</dbReference>
<organism evidence="2 3">
    <name type="scientific">Dactylosporangium vinaceum</name>
    <dbReference type="NCBI Taxonomy" id="53362"/>
    <lineage>
        <taxon>Bacteria</taxon>
        <taxon>Bacillati</taxon>
        <taxon>Actinomycetota</taxon>
        <taxon>Actinomycetes</taxon>
        <taxon>Micromonosporales</taxon>
        <taxon>Micromonosporaceae</taxon>
        <taxon>Dactylosporangium</taxon>
    </lineage>
</organism>
<comment type="caution">
    <text evidence="2">The sequence shown here is derived from an EMBL/GenBank/DDBJ whole genome shotgun (WGS) entry which is preliminary data.</text>
</comment>
<dbReference type="Pfam" id="PF13560">
    <property type="entry name" value="HTH_31"/>
    <property type="match status" value="1"/>
</dbReference>
<dbReference type="SUPFAM" id="SSF52540">
    <property type="entry name" value="P-loop containing nucleoside triphosphate hydrolases"/>
    <property type="match status" value="1"/>
</dbReference>
<dbReference type="PANTHER" id="PTHR47691">
    <property type="entry name" value="REGULATOR-RELATED"/>
    <property type="match status" value="1"/>
</dbReference>
<feature type="domain" description="HTH cro/C1-type" evidence="1">
    <location>
        <begin position="10"/>
        <end position="65"/>
    </location>
</feature>
<evidence type="ECO:0000313" key="2">
    <source>
        <dbReference type="EMBL" id="MFB9450888.1"/>
    </source>
</evidence>
<dbReference type="InterPro" id="IPR027417">
    <property type="entry name" value="P-loop_NTPase"/>
</dbReference>
<dbReference type="PANTHER" id="PTHR47691:SF3">
    <property type="entry name" value="HTH-TYPE TRANSCRIPTIONAL REGULATOR RV0890C-RELATED"/>
    <property type="match status" value="1"/>
</dbReference>